<reference evidence="2 3" key="1">
    <citation type="journal article" date="2017" name="Int. J. Syst. Evol. Microbiol.">
        <title>Achromobacter aloeverae sp. nov., isolated from the root of Aloe vera (L.) Burm.f.</title>
        <authorList>
            <person name="Kuncharoen N."/>
            <person name="Muramatsu Y."/>
            <person name="Shibata C."/>
            <person name="Kamakura Y."/>
            <person name="Nakagawa Y."/>
            <person name="Tanasupawat S."/>
        </authorList>
    </citation>
    <scope>NUCLEOTIDE SEQUENCE [LARGE SCALE GENOMIC DNA]</scope>
    <source>
        <strain evidence="2 3">AVA-1</strain>
    </source>
</reference>
<evidence type="ECO:0000256" key="1">
    <source>
        <dbReference type="SAM" id="MobiDB-lite"/>
    </source>
</evidence>
<accession>A0A4Q1HPW8</accession>
<sequence>MGSPLNGHAVLTHASMATGGPADQDADALSEFEQDDEQTQDGFLTYTYYYEATAQSPLSVICSYGGQQGAKPSLLLLPVPNGTKGNCKFRTPVAADKHGAASSMTCSAQ</sequence>
<comment type="caution">
    <text evidence="2">The sequence shown here is derived from an EMBL/GenBank/DDBJ whole genome shotgun (WGS) entry which is preliminary data.</text>
</comment>
<feature type="region of interest" description="Disordered" evidence="1">
    <location>
        <begin position="1"/>
        <end position="38"/>
    </location>
</feature>
<keyword evidence="3" id="KW-1185">Reference proteome</keyword>
<feature type="compositionally biased region" description="Acidic residues" evidence="1">
    <location>
        <begin position="24"/>
        <end position="38"/>
    </location>
</feature>
<protein>
    <submittedName>
        <fullName evidence="2">Uncharacterized protein</fullName>
    </submittedName>
</protein>
<name>A0A4Q1HPW8_9BURK</name>
<evidence type="ECO:0000313" key="3">
    <source>
        <dbReference type="Proteomes" id="UP000290849"/>
    </source>
</evidence>
<proteinExistence type="predicted"/>
<dbReference type="Proteomes" id="UP000290849">
    <property type="component" value="Unassembled WGS sequence"/>
</dbReference>
<evidence type="ECO:0000313" key="2">
    <source>
        <dbReference type="EMBL" id="RXN92593.1"/>
    </source>
</evidence>
<dbReference type="AlphaFoldDB" id="A0A4Q1HPW8"/>
<dbReference type="EMBL" id="PYAL01000001">
    <property type="protein sequence ID" value="RXN92593.1"/>
    <property type="molecule type" value="Genomic_DNA"/>
</dbReference>
<organism evidence="2 3">
    <name type="scientific">Achromobacter aloeverae</name>
    <dbReference type="NCBI Taxonomy" id="1750518"/>
    <lineage>
        <taxon>Bacteria</taxon>
        <taxon>Pseudomonadati</taxon>
        <taxon>Pseudomonadota</taxon>
        <taxon>Betaproteobacteria</taxon>
        <taxon>Burkholderiales</taxon>
        <taxon>Alcaligenaceae</taxon>
        <taxon>Achromobacter</taxon>
    </lineage>
</organism>
<gene>
    <name evidence="2" type="ORF">C7R54_02215</name>
</gene>